<keyword evidence="1" id="KW-0472">Membrane</keyword>
<sequence length="180" mass="19892">MESDGSRPASAARRACANDSTSSISTQIRFAGNNVTVMICITKCYRLNMLQKFHIFLQVTIRQRCPRCFSPNSNLVQRTIELNYAKKKRATSIKWFFVNMTVFLVFTFDLTWSGPCSGSLARYAQLAAAGAACAGALRHALRLLPRPAPSAPPARLSRRQLRLLGLSLGPAGLNMLWILS</sequence>
<name>A0A0N1INC1_PAPMA</name>
<protein>
    <submittedName>
        <fullName evidence="2">Uncharacterized protein</fullName>
    </submittedName>
</protein>
<accession>A0A0N1INC1</accession>
<evidence type="ECO:0000313" key="3">
    <source>
        <dbReference type="Proteomes" id="UP000053240"/>
    </source>
</evidence>
<dbReference type="EMBL" id="KQ461184">
    <property type="protein sequence ID" value="KPJ07502.1"/>
    <property type="molecule type" value="Genomic_DNA"/>
</dbReference>
<dbReference type="STRING" id="76193.A0A0N1INC1"/>
<keyword evidence="3" id="KW-1185">Reference proteome</keyword>
<proteinExistence type="predicted"/>
<reference evidence="2 3" key="1">
    <citation type="journal article" date="2015" name="Nat. Commun.">
        <title>Outbred genome sequencing and CRISPR/Cas9 gene editing in butterflies.</title>
        <authorList>
            <person name="Li X."/>
            <person name="Fan D."/>
            <person name="Zhang W."/>
            <person name="Liu G."/>
            <person name="Zhang L."/>
            <person name="Zhao L."/>
            <person name="Fang X."/>
            <person name="Chen L."/>
            <person name="Dong Y."/>
            <person name="Chen Y."/>
            <person name="Ding Y."/>
            <person name="Zhao R."/>
            <person name="Feng M."/>
            <person name="Zhu Y."/>
            <person name="Feng Y."/>
            <person name="Jiang X."/>
            <person name="Zhu D."/>
            <person name="Xiang H."/>
            <person name="Feng X."/>
            <person name="Li S."/>
            <person name="Wang J."/>
            <person name="Zhang G."/>
            <person name="Kronforst M.R."/>
            <person name="Wang W."/>
        </authorList>
    </citation>
    <scope>NUCLEOTIDE SEQUENCE [LARGE SCALE GENOMIC DNA]</scope>
    <source>
        <strain evidence="2">Ya'a_city_454_Pm</strain>
        <tissue evidence="2">Whole body</tissue>
    </source>
</reference>
<organism evidence="2 3">
    <name type="scientific">Papilio machaon</name>
    <name type="common">Old World swallowtail butterfly</name>
    <dbReference type="NCBI Taxonomy" id="76193"/>
    <lineage>
        <taxon>Eukaryota</taxon>
        <taxon>Metazoa</taxon>
        <taxon>Ecdysozoa</taxon>
        <taxon>Arthropoda</taxon>
        <taxon>Hexapoda</taxon>
        <taxon>Insecta</taxon>
        <taxon>Pterygota</taxon>
        <taxon>Neoptera</taxon>
        <taxon>Endopterygota</taxon>
        <taxon>Lepidoptera</taxon>
        <taxon>Glossata</taxon>
        <taxon>Ditrysia</taxon>
        <taxon>Papilionoidea</taxon>
        <taxon>Papilionidae</taxon>
        <taxon>Papilioninae</taxon>
        <taxon>Papilio</taxon>
    </lineage>
</organism>
<dbReference type="AlphaFoldDB" id="A0A0N1INC1"/>
<evidence type="ECO:0000256" key="1">
    <source>
        <dbReference type="SAM" id="Phobius"/>
    </source>
</evidence>
<dbReference type="InParanoid" id="A0A0N1INC1"/>
<dbReference type="Proteomes" id="UP000053240">
    <property type="component" value="Unassembled WGS sequence"/>
</dbReference>
<gene>
    <name evidence="2" type="ORF">RR48_02872</name>
</gene>
<keyword evidence="1" id="KW-0812">Transmembrane</keyword>
<keyword evidence="1" id="KW-1133">Transmembrane helix</keyword>
<feature type="transmembrane region" description="Helical" evidence="1">
    <location>
        <begin position="95"/>
        <end position="114"/>
    </location>
</feature>
<evidence type="ECO:0000313" key="2">
    <source>
        <dbReference type="EMBL" id="KPJ07502.1"/>
    </source>
</evidence>